<evidence type="ECO:0000256" key="3">
    <source>
        <dbReference type="ARBA" id="ARBA00010617"/>
    </source>
</evidence>
<dbReference type="SUPFAM" id="SSF48264">
    <property type="entry name" value="Cytochrome P450"/>
    <property type="match status" value="1"/>
</dbReference>
<keyword evidence="9" id="KW-0560">Oxidoreductase</keyword>
<dbReference type="EMBL" id="JAAAHW010009175">
    <property type="protein sequence ID" value="KAF9943481.1"/>
    <property type="molecule type" value="Genomic_DNA"/>
</dbReference>
<dbReference type="Proteomes" id="UP000749646">
    <property type="component" value="Unassembled WGS sequence"/>
</dbReference>
<name>A0A9P6LUR2_9FUNG</name>
<comment type="caution">
    <text evidence="10">The sequence shown here is derived from an EMBL/GenBank/DDBJ whole genome shotgun (WGS) entry which is preliminary data.</text>
</comment>
<evidence type="ECO:0000256" key="9">
    <source>
        <dbReference type="RuleBase" id="RU000461"/>
    </source>
</evidence>
<feature type="binding site" description="axial binding residue" evidence="8">
    <location>
        <position position="49"/>
    </location>
    <ligand>
        <name>heme</name>
        <dbReference type="ChEBI" id="CHEBI:30413"/>
    </ligand>
    <ligandPart>
        <name>Fe</name>
        <dbReference type="ChEBI" id="CHEBI:18248"/>
    </ligandPart>
</feature>
<evidence type="ECO:0000256" key="5">
    <source>
        <dbReference type="ARBA" id="ARBA00022824"/>
    </source>
</evidence>
<dbReference type="GO" id="GO:0004497">
    <property type="term" value="F:monooxygenase activity"/>
    <property type="evidence" value="ECO:0007669"/>
    <property type="project" value="UniProtKB-KW"/>
</dbReference>
<keyword evidence="4 8" id="KW-0479">Metal-binding</keyword>
<keyword evidence="9" id="KW-0503">Monooxygenase</keyword>
<gene>
    <name evidence="10" type="ORF">BGZ65_000968</name>
</gene>
<evidence type="ECO:0008006" key="12">
    <source>
        <dbReference type="Google" id="ProtNLM"/>
    </source>
</evidence>
<evidence type="ECO:0000313" key="10">
    <source>
        <dbReference type="EMBL" id="KAF9943481.1"/>
    </source>
</evidence>
<keyword evidence="11" id="KW-1185">Reference proteome</keyword>
<keyword evidence="8 9" id="KW-0349">Heme</keyword>
<dbReference type="InterPro" id="IPR017972">
    <property type="entry name" value="Cyt_P450_CS"/>
</dbReference>
<dbReference type="InterPro" id="IPR050196">
    <property type="entry name" value="Cytochrome_P450_Monoox"/>
</dbReference>
<keyword evidence="7" id="KW-0472">Membrane</keyword>
<evidence type="ECO:0000256" key="1">
    <source>
        <dbReference type="ARBA" id="ARBA00001971"/>
    </source>
</evidence>
<evidence type="ECO:0000256" key="7">
    <source>
        <dbReference type="ARBA" id="ARBA00023136"/>
    </source>
</evidence>
<accession>A0A9P6LUR2</accession>
<dbReference type="GO" id="GO:0016705">
    <property type="term" value="F:oxidoreductase activity, acting on paired donors, with incorporation or reduction of molecular oxygen"/>
    <property type="evidence" value="ECO:0007669"/>
    <property type="project" value="InterPro"/>
</dbReference>
<dbReference type="PROSITE" id="PS00086">
    <property type="entry name" value="CYTOCHROME_P450"/>
    <property type="match status" value="1"/>
</dbReference>
<comment type="subcellular location">
    <subcellularLocation>
        <location evidence="2">Endoplasmic reticulum membrane</location>
    </subcellularLocation>
</comment>
<dbReference type="Gene3D" id="1.10.630.10">
    <property type="entry name" value="Cytochrome P450"/>
    <property type="match status" value="1"/>
</dbReference>
<dbReference type="PRINTS" id="PR00465">
    <property type="entry name" value="EP450IV"/>
</dbReference>
<dbReference type="GO" id="GO:0020037">
    <property type="term" value="F:heme binding"/>
    <property type="evidence" value="ECO:0007669"/>
    <property type="project" value="InterPro"/>
</dbReference>
<dbReference type="Pfam" id="PF00067">
    <property type="entry name" value="p450"/>
    <property type="match status" value="1"/>
</dbReference>
<comment type="cofactor">
    <cofactor evidence="1 8">
        <name>heme</name>
        <dbReference type="ChEBI" id="CHEBI:30413"/>
    </cofactor>
</comment>
<evidence type="ECO:0000256" key="2">
    <source>
        <dbReference type="ARBA" id="ARBA00004586"/>
    </source>
</evidence>
<dbReference type="PANTHER" id="PTHR24291">
    <property type="entry name" value="CYTOCHROME P450 FAMILY 4"/>
    <property type="match status" value="1"/>
</dbReference>
<reference evidence="10" key="1">
    <citation type="journal article" date="2020" name="Fungal Divers.">
        <title>Resolving the Mortierellaceae phylogeny through synthesis of multi-gene phylogenetics and phylogenomics.</title>
        <authorList>
            <person name="Vandepol N."/>
            <person name="Liber J."/>
            <person name="Desiro A."/>
            <person name="Na H."/>
            <person name="Kennedy M."/>
            <person name="Barry K."/>
            <person name="Grigoriev I.V."/>
            <person name="Miller A.N."/>
            <person name="O'Donnell K."/>
            <person name="Stajich J.E."/>
            <person name="Bonito G."/>
        </authorList>
    </citation>
    <scope>NUCLEOTIDE SEQUENCE</scope>
    <source>
        <strain evidence="10">MES-2147</strain>
    </source>
</reference>
<dbReference type="AlphaFoldDB" id="A0A9P6LUR2"/>
<dbReference type="InterPro" id="IPR001128">
    <property type="entry name" value="Cyt_P450"/>
</dbReference>
<organism evidence="10 11">
    <name type="scientific">Modicella reniformis</name>
    <dbReference type="NCBI Taxonomy" id="1440133"/>
    <lineage>
        <taxon>Eukaryota</taxon>
        <taxon>Fungi</taxon>
        <taxon>Fungi incertae sedis</taxon>
        <taxon>Mucoromycota</taxon>
        <taxon>Mortierellomycotina</taxon>
        <taxon>Mortierellomycetes</taxon>
        <taxon>Mortierellales</taxon>
        <taxon>Mortierellaceae</taxon>
        <taxon>Modicella</taxon>
    </lineage>
</organism>
<dbReference type="InterPro" id="IPR036396">
    <property type="entry name" value="Cyt_P450_sf"/>
</dbReference>
<dbReference type="OrthoDB" id="1470350at2759"/>
<keyword evidence="6 8" id="KW-0408">Iron</keyword>
<dbReference type="PANTHER" id="PTHR24291:SF189">
    <property type="entry name" value="CYTOCHROME P450 4C3-RELATED"/>
    <property type="match status" value="1"/>
</dbReference>
<evidence type="ECO:0000256" key="8">
    <source>
        <dbReference type="PIRSR" id="PIRSR602403-1"/>
    </source>
</evidence>
<dbReference type="InterPro" id="IPR002403">
    <property type="entry name" value="Cyt_P450_E_grp-IV"/>
</dbReference>
<dbReference type="GO" id="GO:0005789">
    <property type="term" value="C:endoplasmic reticulum membrane"/>
    <property type="evidence" value="ECO:0007669"/>
    <property type="project" value="UniProtKB-SubCell"/>
</dbReference>
<proteinExistence type="inferred from homology"/>
<dbReference type="GO" id="GO:0005506">
    <property type="term" value="F:iron ion binding"/>
    <property type="evidence" value="ECO:0007669"/>
    <property type="project" value="InterPro"/>
</dbReference>
<comment type="similarity">
    <text evidence="3 9">Belongs to the cytochrome P450 family.</text>
</comment>
<sequence>FPQLHLNAEYFPQPNDYIPERWLPEEGESPFPPVQDFTFYPFSAGTRNCVGKKFAMMEMRLILATILTRYDVGLVPRQRTDCVQFIATVLATGSYMIKMRKREK</sequence>
<feature type="non-terminal residue" evidence="10">
    <location>
        <position position="1"/>
    </location>
</feature>
<protein>
    <recommendedName>
        <fullName evidence="12">Cytochrome P450</fullName>
    </recommendedName>
</protein>
<evidence type="ECO:0000313" key="11">
    <source>
        <dbReference type="Proteomes" id="UP000749646"/>
    </source>
</evidence>
<keyword evidence="5" id="KW-0256">Endoplasmic reticulum</keyword>
<evidence type="ECO:0000256" key="4">
    <source>
        <dbReference type="ARBA" id="ARBA00022723"/>
    </source>
</evidence>
<evidence type="ECO:0000256" key="6">
    <source>
        <dbReference type="ARBA" id="ARBA00023004"/>
    </source>
</evidence>